<feature type="transmembrane region" description="Helical" evidence="6">
    <location>
        <begin position="67"/>
        <end position="88"/>
    </location>
</feature>
<dbReference type="PANTHER" id="PTHR47089">
    <property type="entry name" value="ABC TRANSPORTER, PERMEASE PROTEIN"/>
    <property type="match status" value="1"/>
</dbReference>
<evidence type="ECO:0000256" key="6">
    <source>
        <dbReference type="SAM" id="Phobius"/>
    </source>
</evidence>
<sequence length="367" mass="39932">MSKGREPVFQMTKREAIEPWKAWLIRLIAVALSLVVCAGVIIALTGLNPVEVYKGIFDGAVGTKRRAWMTIRDTLVLLCIAVGITPAFKMRFWNIGAEGQILIGGVTSAAMMIYLGNTLPPVILFPLMLAGSALAALVWAIIPAFFKAYWNTNETLFTLMMNYVAMQVVTFGIIFWENPKGSNSVGTINSATKGGWLPKLFGLEYGWNLVIVLALTVAMFIYLRYSKQGYEIAVVGESGNTARYAGINVKKVILRTMAISGAVCGIAGFIIVSGASHTISTSTAGGRGFTAIIVSWMSKFNTFAMILVSFFLVFMQKGAGQIASQFNLNENAADVITGIILFFILGCEFFIDYKVRIRSAKQAGSEE</sequence>
<feature type="transmembrane region" description="Helical" evidence="6">
    <location>
        <begin position="335"/>
        <end position="351"/>
    </location>
</feature>
<keyword evidence="4 6" id="KW-1133">Transmembrane helix</keyword>
<dbReference type="InterPro" id="IPR001851">
    <property type="entry name" value="ABC_transp_permease"/>
</dbReference>
<dbReference type="Proteomes" id="UP000237749">
    <property type="component" value="Unassembled WGS sequence"/>
</dbReference>
<keyword evidence="3 6" id="KW-0812">Transmembrane</keyword>
<name>A0A2S6HXN9_9FIRM</name>
<dbReference type="AlphaFoldDB" id="A0A2S6HXN9"/>
<evidence type="ECO:0000256" key="1">
    <source>
        <dbReference type="ARBA" id="ARBA00004651"/>
    </source>
</evidence>
<keyword evidence="2" id="KW-1003">Cell membrane</keyword>
<keyword evidence="5 6" id="KW-0472">Membrane</keyword>
<dbReference type="PANTHER" id="PTHR47089:SF1">
    <property type="entry name" value="GUANOSINE ABC TRANSPORTER PERMEASE PROTEIN NUPP"/>
    <property type="match status" value="1"/>
</dbReference>
<feature type="transmembrane region" description="Helical" evidence="6">
    <location>
        <begin position="157"/>
        <end position="176"/>
    </location>
</feature>
<evidence type="ECO:0000256" key="2">
    <source>
        <dbReference type="ARBA" id="ARBA00022475"/>
    </source>
</evidence>
<evidence type="ECO:0000313" key="7">
    <source>
        <dbReference type="EMBL" id="PPK82774.1"/>
    </source>
</evidence>
<evidence type="ECO:0000256" key="3">
    <source>
        <dbReference type="ARBA" id="ARBA00022692"/>
    </source>
</evidence>
<organism evidence="7 8">
    <name type="scientific">Lacrimispora xylanisolvens</name>
    <dbReference type="NCBI Taxonomy" id="384636"/>
    <lineage>
        <taxon>Bacteria</taxon>
        <taxon>Bacillati</taxon>
        <taxon>Bacillota</taxon>
        <taxon>Clostridia</taxon>
        <taxon>Lachnospirales</taxon>
        <taxon>Lachnospiraceae</taxon>
        <taxon>Lacrimispora</taxon>
    </lineage>
</organism>
<comment type="subcellular location">
    <subcellularLocation>
        <location evidence="1">Cell membrane</location>
        <topology evidence="1">Multi-pass membrane protein</topology>
    </subcellularLocation>
</comment>
<proteinExistence type="predicted"/>
<keyword evidence="8" id="KW-1185">Reference proteome</keyword>
<dbReference type="GO" id="GO:0005886">
    <property type="term" value="C:plasma membrane"/>
    <property type="evidence" value="ECO:0007669"/>
    <property type="project" value="UniProtKB-SubCell"/>
</dbReference>
<dbReference type="RefSeq" id="WP_104435581.1">
    <property type="nucleotide sequence ID" value="NZ_PTJA01000002.1"/>
</dbReference>
<protein>
    <submittedName>
        <fullName evidence="7">Nucleoside ABC transporter membrane protein</fullName>
    </submittedName>
</protein>
<evidence type="ECO:0000313" key="8">
    <source>
        <dbReference type="Proteomes" id="UP000237749"/>
    </source>
</evidence>
<evidence type="ECO:0000256" key="4">
    <source>
        <dbReference type="ARBA" id="ARBA00022989"/>
    </source>
</evidence>
<feature type="transmembrane region" description="Helical" evidence="6">
    <location>
        <begin position="123"/>
        <end position="145"/>
    </location>
</feature>
<feature type="transmembrane region" description="Helical" evidence="6">
    <location>
        <begin position="100"/>
        <end position="117"/>
    </location>
</feature>
<dbReference type="CDD" id="cd06580">
    <property type="entry name" value="TM_PBP1_transp_TpRbsC_like"/>
    <property type="match status" value="1"/>
</dbReference>
<dbReference type="EMBL" id="PTJA01000002">
    <property type="protein sequence ID" value="PPK82774.1"/>
    <property type="molecule type" value="Genomic_DNA"/>
</dbReference>
<dbReference type="GO" id="GO:0022857">
    <property type="term" value="F:transmembrane transporter activity"/>
    <property type="evidence" value="ECO:0007669"/>
    <property type="project" value="InterPro"/>
</dbReference>
<accession>A0A2S6HXN9</accession>
<gene>
    <name evidence="7" type="ORF">BXY41_102464</name>
</gene>
<feature type="transmembrane region" description="Helical" evidence="6">
    <location>
        <begin position="23"/>
        <end position="47"/>
    </location>
</feature>
<feature type="transmembrane region" description="Helical" evidence="6">
    <location>
        <begin position="205"/>
        <end position="223"/>
    </location>
</feature>
<dbReference type="OrthoDB" id="45037at2"/>
<dbReference type="Pfam" id="PF02653">
    <property type="entry name" value="BPD_transp_2"/>
    <property type="match status" value="1"/>
</dbReference>
<reference evidence="7 8" key="1">
    <citation type="submission" date="2018-02" db="EMBL/GenBank/DDBJ databases">
        <title>Genomic Encyclopedia of Archaeal and Bacterial Type Strains, Phase II (KMG-II): from individual species to whole genera.</title>
        <authorList>
            <person name="Goeker M."/>
        </authorList>
    </citation>
    <scope>NUCLEOTIDE SEQUENCE [LARGE SCALE GENOMIC DNA]</scope>
    <source>
        <strain evidence="7 8">DSM 3808</strain>
    </source>
</reference>
<feature type="transmembrane region" description="Helical" evidence="6">
    <location>
        <begin position="292"/>
        <end position="314"/>
    </location>
</feature>
<feature type="transmembrane region" description="Helical" evidence="6">
    <location>
        <begin position="252"/>
        <end position="272"/>
    </location>
</feature>
<comment type="caution">
    <text evidence="7">The sequence shown here is derived from an EMBL/GenBank/DDBJ whole genome shotgun (WGS) entry which is preliminary data.</text>
</comment>
<evidence type="ECO:0000256" key="5">
    <source>
        <dbReference type="ARBA" id="ARBA00023136"/>
    </source>
</evidence>